<proteinExistence type="predicted"/>
<evidence type="ECO:0000313" key="2">
    <source>
        <dbReference type="EMBL" id="GIM89977.1"/>
    </source>
</evidence>
<dbReference type="Pfam" id="PF13577">
    <property type="entry name" value="SnoaL_4"/>
    <property type="match status" value="1"/>
</dbReference>
<dbReference type="Gene3D" id="3.10.450.50">
    <property type="match status" value="1"/>
</dbReference>
<dbReference type="InterPro" id="IPR037401">
    <property type="entry name" value="SnoaL-like"/>
</dbReference>
<feature type="domain" description="SnoaL-like" evidence="1">
    <location>
        <begin position="3"/>
        <end position="44"/>
    </location>
</feature>
<accession>A0A919T785</accession>
<evidence type="ECO:0000313" key="3">
    <source>
        <dbReference type="Proteomes" id="UP000677082"/>
    </source>
</evidence>
<dbReference type="Proteomes" id="UP000677082">
    <property type="component" value="Unassembled WGS sequence"/>
</dbReference>
<evidence type="ECO:0000259" key="1">
    <source>
        <dbReference type="Pfam" id="PF13577"/>
    </source>
</evidence>
<dbReference type="InterPro" id="IPR032710">
    <property type="entry name" value="NTF2-like_dom_sf"/>
</dbReference>
<protein>
    <recommendedName>
        <fullName evidence="1">SnoaL-like domain-containing protein</fullName>
    </recommendedName>
</protein>
<organism evidence="2 3">
    <name type="scientific">Paractinoplanes toevensis</name>
    <dbReference type="NCBI Taxonomy" id="571911"/>
    <lineage>
        <taxon>Bacteria</taxon>
        <taxon>Bacillati</taxon>
        <taxon>Actinomycetota</taxon>
        <taxon>Actinomycetes</taxon>
        <taxon>Micromonosporales</taxon>
        <taxon>Micromonosporaceae</taxon>
        <taxon>Paractinoplanes</taxon>
    </lineage>
</organism>
<dbReference type="SUPFAM" id="SSF54427">
    <property type="entry name" value="NTF2-like"/>
    <property type="match status" value="1"/>
</dbReference>
<gene>
    <name evidence="2" type="ORF">Ato02nite_017700</name>
</gene>
<sequence>MTEAQDIVAIRQAVQDWAVWRDAGRWDRYATLWHSDGHMTATWFPGPQPIYEKDRLDPVAPDAVLGLDQARLRRWPEGYAHLAYLQEEAGFTVTDGLPGLTGAAVEHLYREGDAWLEGARSPWIRA</sequence>
<dbReference type="RefSeq" id="WP_213005933.1">
    <property type="nucleotide sequence ID" value="NZ_BOQN01000022.1"/>
</dbReference>
<keyword evidence="3" id="KW-1185">Reference proteome</keyword>
<dbReference type="EMBL" id="BOQN01000022">
    <property type="protein sequence ID" value="GIM89977.1"/>
    <property type="molecule type" value="Genomic_DNA"/>
</dbReference>
<name>A0A919T785_9ACTN</name>
<reference evidence="2 3" key="1">
    <citation type="submission" date="2021-03" db="EMBL/GenBank/DDBJ databases">
        <title>Whole genome shotgun sequence of Actinoplanes toevensis NBRC 105298.</title>
        <authorList>
            <person name="Komaki H."/>
            <person name="Tamura T."/>
        </authorList>
    </citation>
    <scope>NUCLEOTIDE SEQUENCE [LARGE SCALE GENOMIC DNA]</scope>
    <source>
        <strain evidence="2 3">NBRC 105298</strain>
    </source>
</reference>
<comment type="caution">
    <text evidence="2">The sequence shown here is derived from an EMBL/GenBank/DDBJ whole genome shotgun (WGS) entry which is preliminary data.</text>
</comment>
<dbReference type="AlphaFoldDB" id="A0A919T785"/>